<gene>
    <name evidence="4" type="ORF">GJ744_006700</name>
</gene>
<evidence type="ECO:0000256" key="2">
    <source>
        <dbReference type="SAM" id="Phobius"/>
    </source>
</evidence>
<feature type="chain" id="PRO_5034240951" description="Mid2 domain-containing protein" evidence="3">
    <location>
        <begin position="25"/>
        <end position="449"/>
    </location>
</feature>
<evidence type="ECO:0000313" key="4">
    <source>
        <dbReference type="EMBL" id="KAF7510421.1"/>
    </source>
</evidence>
<organism evidence="4 5">
    <name type="scientific">Endocarpon pusillum</name>
    <dbReference type="NCBI Taxonomy" id="364733"/>
    <lineage>
        <taxon>Eukaryota</taxon>
        <taxon>Fungi</taxon>
        <taxon>Dikarya</taxon>
        <taxon>Ascomycota</taxon>
        <taxon>Pezizomycotina</taxon>
        <taxon>Eurotiomycetes</taxon>
        <taxon>Chaetothyriomycetidae</taxon>
        <taxon>Verrucariales</taxon>
        <taxon>Verrucariaceae</taxon>
        <taxon>Endocarpon</taxon>
    </lineage>
</organism>
<feature type="transmembrane region" description="Helical" evidence="2">
    <location>
        <begin position="289"/>
        <end position="310"/>
    </location>
</feature>
<keyword evidence="2" id="KW-0472">Membrane</keyword>
<keyword evidence="5" id="KW-1185">Reference proteome</keyword>
<dbReference type="OrthoDB" id="4148662at2759"/>
<protein>
    <recommendedName>
        <fullName evidence="6">Mid2 domain-containing protein</fullName>
    </recommendedName>
</protein>
<feature type="region of interest" description="Disordered" evidence="1">
    <location>
        <begin position="344"/>
        <end position="367"/>
    </location>
</feature>
<evidence type="ECO:0000313" key="5">
    <source>
        <dbReference type="Proteomes" id="UP000606974"/>
    </source>
</evidence>
<feature type="compositionally biased region" description="Low complexity" evidence="1">
    <location>
        <begin position="387"/>
        <end position="414"/>
    </location>
</feature>
<feature type="signal peptide" evidence="3">
    <location>
        <begin position="1"/>
        <end position="24"/>
    </location>
</feature>
<evidence type="ECO:0000256" key="3">
    <source>
        <dbReference type="SAM" id="SignalP"/>
    </source>
</evidence>
<comment type="caution">
    <text evidence="4">The sequence shown here is derived from an EMBL/GenBank/DDBJ whole genome shotgun (WGS) entry which is preliminary data.</text>
</comment>
<dbReference type="Proteomes" id="UP000606974">
    <property type="component" value="Unassembled WGS sequence"/>
</dbReference>
<proteinExistence type="predicted"/>
<evidence type="ECO:0000256" key="1">
    <source>
        <dbReference type="SAM" id="MobiDB-lite"/>
    </source>
</evidence>
<accession>A0A8H7ANP5</accession>
<feature type="region of interest" description="Disordered" evidence="1">
    <location>
        <begin position="240"/>
        <end position="282"/>
    </location>
</feature>
<dbReference type="EMBL" id="JAACFV010000030">
    <property type="protein sequence ID" value="KAF7510421.1"/>
    <property type="molecule type" value="Genomic_DNA"/>
</dbReference>
<keyword evidence="2" id="KW-1133">Transmembrane helix</keyword>
<reference evidence="4" key="1">
    <citation type="submission" date="2020-02" db="EMBL/GenBank/DDBJ databases">
        <authorList>
            <person name="Palmer J.M."/>
        </authorList>
    </citation>
    <scope>NUCLEOTIDE SEQUENCE</scope>
    <source>
        <strain evidence="4">EPUS1.4</strain>
        <tissue evidence="4">Thallus</tissue>
    </source>
</reference>
<sequence>MHHSRFLISHLLQLLSLISLQVHAYEVVDCYWSQGQKLPRNDGTTNSYIPCGEVSQGVQSCCRVGHNCLGANACYGPEVGMVYTAGCTDESYGSSQCPSKCNLGISLGPYIAEVTADASRLLDVYWVAHSYCNGTSNQWSCCDKQYGDSSNHDSFPFLNGQPCWCPEENANIAFTAPSKIPDIANLVVDPPGTISYFSGQTPTMVIGYLSTNPNPSATSDFDSPTTTAADRTQTTRITVSVSATNDSPAPNTASPSHNSFTSQTAIASSPASPPITPSNHPSLSTGSKIGIGVGVGAGALILAALAWLLVSFLRKRRQTAPPPIEHPIRPKSYGSYAGISDAYSKDSTNGDLRSPAWSGHKPELPADESAVVAPRDVSMFSVAEIEGSTPTQSMQSQPSVQVGQPLPLQQPQVQNGSLHPVVSSDGVGRYIPYRPVYGPQMRSIHEMQA</sequence>
<feature type="region of interest" description="Disordered" evidence="1">
    <location>
        <begin position="386"/>
        <end position="421"/>
    </location>
</feature>
<keyword evidence="2" id="KW-0812">Transmembrane</keyword>
<dbReference type="AlphaFoldDB" id="A0A8H7ANP5"/>
<feature type="compositionally biased region" description="Polar residues" evidence="1">
    <location>
        <begin position="240"/>
        <end position="263"/>
    </location>
</feature>
<keyword evidence="3" id="KW-0732">Signal</keyword>
<name>A0A8H7ANP5_9EURO</name>
<evidence type="ECO:0008006" key="6">
    <source>
        <dbReference type="Google" id="ProtNLM"/>
    </source>
</evidence>